<sequence>MTGFERITWLYKELKDNRYPNRQQFMARFEVSPSTFKRDLSFFRDRLSAPIEYDEKRRGYFLTNSAFELPSFWFNHRQLLIIAAVCRQLEQFTTSPTIKNLITRLQEIITAPNGRRMEIFSFENAACVSCDNANFDTLSQAMLMERLIHITYRDGKNDHVSCRDVEPYRLHNYAGSWYLIAFCRLRRAPRTFQLSRILDIEVLRKNVEQRFNVNDYLAAAFGIFKGRDTTTATLRFCPALARLINEQCWHPNQITRWERDGSLIMELPVADLTEIRLKTLQYGREVE</sequence>
<organism evidence="3">
    <name type="scientific">hydrothermal vent metagenome</name>
    <dbReference type="NCBI Taxonomy" id="652676"/>
    <lineage>
        <taxon>unclassified sequences</taxon>
        <taxon>metagenomes</taxon>
        <taxon>ecological metagenomes</taxon>
    </lineage>
</organism>
<dbReference type="InterPro" id="IPR057727">
    <property type="entry name" value="WCX_dom"/>
</dbReference>
<name>A0A3B0VGZ6_9ZZZZ</name>
<dbReference type="Pfam" id="PF25583">
    <property type="entry name" value="WCX"/>
    <property type="match status" value="1"/>
</dbReference>
<evidence type="ECO:0000259" key="1">
    <source>
        <dbReference type="Pfam" id="PF13280"/>
    </source>
</evidence>
<gene>
    <name evidence="3" type="ORF">MNBD_DELTA03-1672</name>
</gene>
<dbReference type="InterPro" id="IPR051534">
    <property type="entry name" value="CBASS_pafABC_assoc_protein"/>
</dbReference>
<evidence type="ECO:0000313" key="3">
    <source>
        <dbReference type="EMBL" id="VAW36069.1"/>
    </source>
</evidence>
<dbReference type="Pfam" id="PF13280">
    <property type="entry name" value="WYL"/>
    <property type="match status" value="1"/>
</dbReference>
<feature type="domain" description="WYL" evidence="1">
    <location>
        <begin position="134"/>
        <end position="202"/>
    </location>
</feature>
<feature type="domain" description="WCX" evidence="2">
    <location>
        <begin position="229"/>
        <end position="287"/>
    </location>
</feature>
<proteinExistence type="predicted"/>
<accession>A0A3B0VGZ6</accession>
<dbReference type="EMBL" id="UOEX01000151">
    <property type="protein sequence ID" value="VAW36069.1"/>
    <property type="molecule type" value="Genomic_DNA"/>
</dbReference>
<feature type="non-terminal residue" evidence="3">
    <location>
        <position position="287"/>
    </location>
</feature>
<protein>
    <submittedName>
        <fullName evidence="3">Transcriptional regulator, DeoR family</fullName>
    </submittedName>
</protein>
<dbReference type="AlphaFoldDB" id="A0A3B0VGZ6"/>
<dbReference type="PANTHER" id="PTHR34580:SF1">
    <property type="entry name" value="PROTEIN PAFC"/>
    <property type="match status" value="1"/>
</dbReference>
<dbReference type="InterPro" id="IPR026881">
    <property type="entry name" value="WYL_dom"/>
</dbReference>
<dbReference type="PANTHER" id="PTHR34580">
    <property type="match status" value="1"/>
</dbReference>
<dbReference type="PROSITE" id="PS52050">
    <property type="entry name" value="WYL"/>
    <property type="match status" value="1"/>
</dbReference>
<evidence type="ECO:0000259" key="2">
    <source>
        <dbReference type="Pfam" id="PF25583"/>
    </source>
</evidence>
<reference evidence="3" key="1">
    <citation type="submission" date="2018-06" db="EMBL/GenBank/DDBJ databases">
        <authorList>
            <person name="Zhirakovskaya E."/>
        </authorList>
    </citation>
    <scope>NUCLEOTIDE SEQUENCE</scope>
</reference>